<feature type="region of interest" description="Disordered" evidence="13">
    <location>
        <begin position="629"/>
        <end position="657"/>
    </location>
</feature>
<name>A0A8C3NWI8_9PASS</name>
<dbReference type="AlphaFoldDB" id="A0A8C3NWI8"/>
<evidence type="ECO:0000256" key="12">
    <source>
        <dbReference type="ARBA" id="ARBA00023303"/>
    </source>
</evidence>
<evidence type="ECO:0000256" key="8">
    <source>
        <dbReference type="ARBA" id="ARBA00023122"/>
    </source>
</evidence>
<keyword evidence="6 14" id="KW-1133">Transmembrane helix</keyword>
<accession>A0A8C3NWI8</accession>
<dbReference type="Pfam" id="PF00654">
    <property type="entry name" value="Voltage_CLC"/>
    <property type="match status" value="1"/>
</dbReference>
<keyword evidence="11" id="KW-0868">Chloride</keyword>
<keyword evidence="8" id="KW-0129">CBS domain</keyword>
<dbReference type="Gene3D" id="3.10.580.10">
    <property type="entry name" value="CBS-domain"/>
    <property type="match status" value="2"/>
</dbReference>
<feature type="transmembrane region" description="Helical" evidence="14">
    <location>
        <begin position="84"/>
        <end position="106"/>
    </location>
</feature>
<dbReference type="PANTHER" id="PTHR45720">
    <property type="entry name" value="CHLORIDE CHANNEL PROTEIN 2"/>
    <property type="match status" value="1"/>
</dbReference>
<evidence type="ECO:0000256" key="11">
    <source>
        <dbReference type="ARBA" id="ARBA00023214"/>
    </source>
</evidence>
<sequence length="860" mass="94825">NNGRPLKRDSQVQIKEEHYSKCQDCAKRIQKYVTKKLGEDWIFLVLLGLVMALVSWGVDYASAKTVQAYKWTYRALHPSVPLQYAVWVAFPLGLILFAASFCHFVSPQAVGSGIPELKTIMRGVVLKEYLTLKAFVAKVVALTAGLGSGMPVGKEGPFVHIASICAVVLSKFMSIFCGVYEQPYYYTDVLTVGCAVGVGCCFGTPLGGVLFSIEVTSTYFAVRNYWRGFFAATFSAFVFRVLAVWNKDAVTITALFRTNFRMDFPFDLQELPAFAIIGIGSGFLGAFFVYLNRQVVLGIRRHKALSQFLTKYRLIYPAVITFCIASVTFPHGFGQFMAGELMPREAISTLFDNYTWIKHHGDTQILGKSAAWIHPKVNVFVIILLFFLVKFCMAVIATTMPIPCGGFMPVFVLGAAFGRLIGEIMASLFPNGILFDDILYQILPGGYAVIGAAALTGAVSHTVSTAVICFELTGQISHILPMMVAVILANMVAQSLQPSLYDSIIQVKKLPYLPDLGWNHISKYNIFVEDIMVQDVKFVSSNCKYRDLQEVLQSTTVKYLPLVDSPDTMILLGSVERSELQALLQAHLSPERRRLLNREMRQQLNEAPYDGPWANLPKLQHESFAYVDEDEDTDEKGEVREGSGQTFGTQDSNAAGSCKSDSSSFLCQIDAWEQEELNKNVCFDSCRVDPSPFQLVERTSLHKTHTLFSLLGLTHAYVTSMGKLRGVLALEELQKAIEGSTRSGVRLRPPLASFRDINRTSNSKVGQGAQAWSRDDNGTVGAEPAAAPGTESPLPPGSHSPQPSHSQEEGEVPSSACATDTELEEMELTGPVAENISDILKDINPYTTDLDEDEDDDVPL</sequence>
<comment type="subcellular location">
    <subcellularLocation>
        <location evidence="1">Membrane</location>
        <topology evidence="1">Multi-pass membrane protein</topology>
    </subcellularLocation>
</comment>
<feature type="compositionally biased region" description="Polar residues" evidence="13">
    <location>
        <begin position="643"/>
        <end position="657"/>
    </location>
</feature>
<evidence type="ECO:0000256" key="3">
    <source>
        <dbReference type="ARBA" id="ARBA00022692"/>
    </source>
</evidence>
<dbReference type="Ensembl" id="ENSCRFT00000000561.1">
    <property type="protein sequence ID" value="ENSCRFP00000000524.1"/>
    <property type="gene ID" value="ENSCRFG00000000464.1"/>
</dbReference>
<evidence type="ECO:0000256" key="13">
    <source>
        <dbReference type="SAM" id="MobiDB-lite"/>
    </source>
</evidence>
<evidence type="ECO:0000256" key="7">
    <source>
        <dbReference type="ARBA" id="ARBA00023065"/>
    </source>
</evidence>
<reference evidence="15" key="2">
    <citation type="submission" date="2025-09" db="UniProtKB">
        <authorList>
            <consortium name="Ensembl"/>
        </authorList>
    </citation>
    <scope>IDENTIFICATION</scope>
</reference>
<keyword evidence="2" id="KW-0813">Transport</keyword>
<organism evidence="15 16">
    <name type="scientific">Cyanoderma ruficeps</name>
    <name type="common">rufous-capped babbler</name>
    <dbReference type="NCBI Taxonomy" id="181631"/>
    <lineage>
        <taxon>Eukaryota</taxon>
        <taxon>Metazoa</taxon>
        <taxon>Chordata</taxon>
        <taxon>Craniata</taxon>
        <taxon>Vertebrata</taxon>
        <taxon>Euteleostomi</taxon>
        <taxon>Archelosauria</taxon>
        <taxon>Archosauria</taxon>
        <taxon>Dinosauria</taxon>
        <taxon>Saurischia</taxon>
        <taxon>Theropoda</taxon>
        <taxon>Coelurosauria</taxon>
        <taxon>Aves</taxon>
        <taxon>Neognathae</taxon>
        <taxon>Neoaves</taxon>
        <taxon>Telluraves</taxon>
        <taxon>Australaves</taxon>
        <taxon>Passeriformes</taxon>
        <taxon>Sylvioidea</taxon>
        <taxon>Timaliidae</taxon>
        <taxon>Cyanoderma</taxon>
    </lineage>
</organism>
<evidence type="ECO:0000256" key="10">
    <source>
        <dbReference type="ARBA" id="ARBA00023173"/>
    </source>
</evidence>
<keyword evidence="9 14" id="KW-0472">Membrane</keyword>
<evidence type="ECO:0000256" key="6">
    <source>
        <dbReference type="ARBA" id="ARBA00022989"/>
    </source>
</evidence>
<dbReference type="Proteomes" id="UP000694396">
    <property type="component" value="Unplaced"/>
</dbReference>
<dbReference type="PANTHER" id="PTHR45720:SF4">
    <property type="entry name" value="CHLORIDE CHANNEL PROTEIN 1"/>
    <property type="match status" value="1"/>
</dbReference>
<dbReference type="CDD" id="cd04591">
    <property type="entry name" value="CBS_pair_voltage-gated_CLC_euk_bac"/>
    <property type="match status" value="1"/>
</dbReference>
<feature type="region of interest" description="Disordered" evidence="13">
    <location>
        <begin position="758"/>
        <end position="834"/>
    </location>
</feature>
<feature type="transmembrane region" description="Helical" evidence="14">
    <location>
        <begin position="225"/>
        <end position="245"/>
    </location>
</feature>
<dbReference type="FunFam" id="1.10.3080.10:FF:000003">
    <property type="entry name" value="Chloride channel 2"/>
    <property type="match status" value="1"/>
</dbReference>
<feature type="transmembrane region" description="Helical" evidence="14">
    <location>
        <begin position="41"/>
        <end position="63"/>
    </location>
</feature>
<protein>
    <submittedName>
        <fullName evidence="15">Chloride voltage-gated channel 1</fullName>
    </submittedName>
</protein>
<proteinExistence type="predicted"/>
<evidence type="ECO:0000256" key="4">
    <source>
        <dbReference type="ARBA" id="ARBA00022737"/>
    </source>
</evidence>
<dbReference type="SUPFAM" id="SSF54631">
    <property type="entry name" value="CBS-domain pair"/>
    <property type="match status" value="1"/>
</dbReference>
<feature type="transmembrane region" description="Helical" evidence="14">
    <location>
        <begin position="312"/>
        <end position="333"/>
    </location>
</feature>
<dbReference type="CDD" id="cd03683">
    <property type="entry name" value="ClC_1_like"/>
    <property type="match status" value="1"/>
</dbReference>
<dbReference type="Gene3D" id="1.10.3080.10">
    <property type="entry name" value="Clc chloride channel"/>
    <property type="match status" value="1"/>
</dbReference>
<evidence type="ECO:0000256" key="1">
    <source>
        <dbReference type="ARBA" id="ARBA00004141"/>
    </source>
</evidence>
<keyword evidence="16" id="KW-1185">Reference proteome</keyword>
<feature type="transmembrane region" description="Helical" evidence="14">
    <location>
        <begin position="158"/>
        <end position="177"/>
    </location>
</feature>
<feature type="transmembrane region" description="Helical" evidence="14">
    <location>
        <begin position="271"/>
        <end position="291"/>
    </location>
</feature>
<feature type="transmembrane region" description="Helical" evidence="14">
    <location>
        <begin position="189"/>
        <end position="213"/>
    </location>
</feature>
<keyword evidence="10" id="KW-0869">Chloride channel</keyword>
<evidence type="ECO:0000256" key="5">
    <source>
        <dbReference type="ARBA" id="ARBA00022882"/>
    </source>
</evidence>
<feature type="transmembrane region" description="Helical" evidence="14">
    <location>
        <begin position="377"/>
        <end position="398"/>
    </location>
</feature>
<keyword evidence="4" id="KW-0677">Repeat</keyword>
<reference evidence="15" key="1">
    <citation type="submission" date="2025-08" db="UniProtKB">
        <authorList>
            <consortium name="Ensembl"/>
        </authorList>
    </citation>
    <scope>IDENTIFICATION</scope>
</reference>
<dbReference type="InterPro" id="IPR050970">
    <property type="entry name" value="Cl_channel_volt-gated"/>
</dbReference>
<dbReference type="GO" id="GO:0034707">
    <property type="term" value="C:chloride channel complex"/>
    <property type="evidence" value="ECO:0007669"/>
    <property type="project" value="UniProtKB-KW"/>
</dbReference>
<keyword evidence="3 14" id="KW-0812">Transmembrane</keyword>
<evidence type="ECO:0000256" key="14">
    <source>
        <dbReference type="SAM" id="Phobius"/>
    </source>
</evidence>
<evidence type="ECO:0000256" key="2">
    <source>
        <dbReference type="ARBA" id="ARBA00022448"/>
    </source>
</evidence>
<keyword evidence="7" id="KW-0406">Ion transport</keyword>
<keyword evidence="5" id="KW-0851">Voltage-gated channel</keyword>
<dbReference type="PRINTS" id="PR00762">
    <property type="entry name" value="CLCHANNEL"/>
</dbReference>
<evidence type="ECO:0000256" key="9">
    <source>
        <dbReference type="ARBA" id="ARBA00023136"/>
    </source>
</evidence>
<feature type="transmembrane region" description="Helical" evidence="14">
    <location>
        <begin position="449"/>
        <end position="472"/>
    </location>
</feature>
<dbReference type="InterPro" id="IPR014743">
    <property type="entry name" value="Cl-channel_core"/>
</dbReference>
<dbReference type="InterPro" id="IPR001807">
    <property type="entry name" value="ClC"/>
</dbReference>
<dbReference type="InterPro" id="IPR046342">
    <property type="entry name" value="CBS_dom_sf"/>
</dbReference>
<evidence type="ECO:0000313" key="15">
    <source>
        <dbReference type="Ensembl" id="ENSCRFP00000000524.1"/>
    </source>
</evidence>
<dbReference type="GO" id="GO:0005247">
    <property type="term" value="F:voltage-gated chloride channel activity"/>
    <property type="evidence" value="ECO:0007669"/>
    <property type="project" value="TreeGrafter"/>
</dbReference>
<dbReference type="GO" id="GO:0005886">
    <property type="term" value="C:plasma membrane"/>
    <property type="evidence" value="ECO:0007669"/>
    <property type="project" value="TreeGrafter"/>
</dbReference>
<keyword evidence="12" id="KW-0407">Ion channel</keyword>
<evidence type="ECO:0000313" key="16">
    <source>
        <dbReference type="Proteomes" id="UP000694396"/>
    </source>
</evidence>
<dbReference type="SUPFAM" id="SSF81340">
    <property type="entry name" value="Clc chloride channel"/>
    <property type="match status" value="1"/>
</dbReference>